<feature type="compositionally biased region" description="Polar residues" evidence="1">
    <location>
        <begin position="134"/>
        <end position="148"/>
    </location>
</feature>
<evidence type="ECO:0000313" key="4">
    <source>
        <dbReference type="Proteomes" id="UP000005240"/>
    </source>
</evidence>
<organism evidence="2">
    <name type="scientific">Puccinia triticina (isolate 1-1 / race 1 (BBBD))</name>
    <name type="common">Brown leaf rust fungus</name>
    <dbReference type="NCBI Taxonomy" id="630390"/>
    <lineage>
        <taxon>Eukaryota</taxon>
        <taxon>Fungi</taxon>
        <taxon>Dikarya</taxon>
        <taxon>Basidiomycota</taxon>
        <taxon>Pucciniomycotina</taxon>
        <taxon>Pucciniomycetes</taxon>
        <taxon>Pucciniales</taxon>
        <taxon>Pucciniaceae</taxon>
        <taxon>Puccinia</taxon>
    </lineage>
</organism>
<evidence type="ECO:0000313" key="3">
    <source>
        <dbReference type="EnsemblFungi" id="PTTG_03797-t43_1-p1"/>
    </source>
</evidence>
<accession>A0A180GPG6</accession>
<feature type="region of interest" description="Disordered" evidence="1">
    <location>
        <begin position="1"/>
        <end position="149"/>
    </location>
</feature>
<protein>
    <submittedName>
        <fullName evidence="2 3">Uncharacterized protein</fullName>
    </submittedName>
</protein>
<dbReference type="EMBL" id="ADAS02000038">
    <property type="protein sequence ID" value="OAV94575.1"/>
    <property type="molecule type" value="Genomic_DNA"/>
</dbReference>
<reference evidence="2" key="2">
    <citation type="submission" date="2016-05" db="EMBL/GenBank/DDBJ databases">
        <title>Comparative analysis highlights variable genome content of wheat rusts and divergence of the mating loci.</title>
        <authorList>
            <person name="Cuomo C.A."/>
            <person name="Bakkeren G."/>
            <person name="Szabo L."/>
            <person name="Khalil H."/>
            <person name="Joly D."/>
            <person name="Goldberg J."/>
            <person name="Young S."/>
            <person name="Zeng Q."/>
            <person name="Fellers J."/>
        </authorList>
    </citation>
    <scope>NUCLEOTIDE SEQUENCE [LARGE SCALE GENOMIC DNA]</scope>
    <source>
        <strain evidence="2">1-1 BBBD Race 1</strain>
    </source>
</reference>
<name>A0A180GPG6_PUCT1</name>
<dbReference type="EnsemblFungi" id="PTTG_03797-t43_1">
    <property type="protein sequence ID" value="PTTG_03797-t43_1-p1"/>
    <property type="gene ID" value="PTTG_03797"/>
</dbReference>
<feature type="non-terminal residue" evidence="2">
    <location>
        <position position="1"/>
    </location>
</feature>
<dbReference type="Proteomes" id="UP000005240">
    <property type="component" value="Unassembled WGS sequence"/>
</dbReference>
<reference evidence="2" key="1">
    <citation type="submission" date="2009-11" db="EMBL/GenBank/DDBJ databases">
        <authorList>
            <consortium name="The Broad Institute Genome Sequencing Platform"/>
            <person name="Ward D."/>
            <person name="Feldgarden M."/>
            <person name="Earl A."/>
            <person name="Young S.K."/>
            <person name="Zeng Q."/>
            <person name="Koehrsen M."/>
            <person name="Alvarado L."/>
            <person name="Berlin A."/>
            <person name="Bochicchio J."/>
            <person name="Borenstein D."/>
            <person name="Chapman S.B."/>
            <person name="Chen Z."/>
            <person name="Engels R."/>
            <person name="Freedman E."/>
            <person name="Gellesch M."/>
            <person name="Goldberg J."/>
            <person name="Griggs A."/>
            <person name="Gujja S."/>
            <person name="Heilman E."/>
            <person name="Heiman D."/>
            <person name="Hepburn T."/>
            <person name="Howarth C."/>
            <person name="Jen D."/>
            <person name="Larson L."/>
            <person name="Lewis B."/>
            <person name="Mehta T."/>
            <person name="Park D."/>
            <person name="Pearson M."/>
            <person name="Roberts A."/>
            <person name="Saif S."/>
            <person name="Shea T."/>
            <person name="Shenoy N."/>
            <person name="Sisk P."/>
            <person name="Stolte C."/>
            <person name="Sykes S."/>
            <person name="Thomson T."/>
            <person name="Walk T."/>
            <person name="White J."/>
            <person name="Yandava C."/>
            <person name="Izard J."/>
            <person name="Baranova O.V."/>
            <person name="Blanton J.M."/>
            <person name="Tanner A.C."/>
            <person name="Dewhirst F.E."/>
            <person name="Haas B."/>
            <person name="Nusbaum C."/>
            <person name="Birren B."/>
        </authorList>
    </citation>
    <scope>NUCLEOTIDE SEQUENCE [LARGE SCALE GENOMIC DNA]</scope>
    <source>
        <strain evidence="2">1-1 BBBD Race 1</strain>
    </source>
</reference>
<evidence type="ECO:0000313" key="2">
    <source>
        <dbReference type="EMBL" id="OAV94575.1"/>
    </source>
</evidence>
<evidence type="ECO:0000256" key="1">
    <source>
        <dbReference type="SAM" id="MobiDB-lite"/>
    </source>
</evidence>
<keyword evidence="4" id="KW-1185">Reference proteome</keyword>
<feature type="compositionally biased region" description="Low complexity" evidence="1">
    <location>
        <begin position="121"/>
        <end position="133"/>
    </location>
</feature>
<reference evidence="3 4" key="3">
    <citation type="journal article" date="2017" name="G3 (Bethesda)">
        <title>Comparative analysis highlights variable genome content of wheat rusts and divergence of the mating loci.</title>
        <authorList>
            <person name="Cuomo C.A."/>
            <person name="Bakkeren G."/>
            <person name="Khalil H.B."/>
            <person name="Panwar V."/>
            <person name="Joly D."/>
            <person name="Linning R."/>
            <person name="Sakthikumar S."/>
            <person name="Song X."/>
            <person name="Adiconis X."/>
            <person name="Fan L."/>
            <person name="Goldberg J.M."/>
            <person name="Levin J.Z."/>
            <person name="Young S."/>
            <person name="Zeng Q."/>
            <person name="Anikster Y."/>
            <person name="Bruce M."/>
            <person name="Wang M."/>
            <person name="Yin C."/>
            <person name="McCallum B."/>
            <person name="Szabo L.J."/>
            <person name="Hulbert S."/>
            <person name="Chen X."/>
            <person name="Fellers J.P."/>
        </authorList>
    </citation>
    <scope>NUCLEOTIDE SEQUENCE</scope>
    <source>
        <strain evidence="4">Isolate 1-1 / race 1 (BBBD)</strain>
        <strain evidence="3">isolate 1-1 / race 1 (BBBD)</strain>
    </source>
</reference>
<gene>
    <name evidence="2" type="ORF">PTTG_03797</name>
</gene>
<dbReference type="VEuPathDB" id="FungiDB:PTTG_03797"/>
<reference evidence="3" key="4">
    <citation type="submission" date="2025-05" db="UniProtKB">
        <authorList>
            <consortium name="EnsemblFungi"/>
        </authorList>
    </citation>
    <scope>IDENTIFICATION</scope>
    <source>
        <strain evidence="3">isolate 1-1 / race 1 (BBBD)</strain>
    </source>
</reference>
<proteinExistence type="predicted"/>
<sequence length="348" mass="37315">MAVDRLTCCRPTAAPLTRNGPAMMPAAGSPVTPAPGTPMVPATGGTPMIPPTPTHGHHGASEPGGPGPIRHTPTRPSPGPYHPHHGRRADTDPQPPTDQTRTPGPIRQGHCQPTGPASTCSRAPAEAPPSAASGWNSGRHGQSTSSVRPDTLAFVRENIGLLRANLSNTEDFLRVASPVLDIPEHEKWPATMVMILAGLEHMQAEMIKKLVAELKPHPPELSQQQTSNVLLAAKTDASATLKTLVRSNIRILLLQGNLDAYGRIRGRRTQGAVTPFSAMKALIQKQDRTILAQFPPNYQDDDSWNAQLDTLITDVLKADKHKLVCLIQSNLPIDRQSPCTGANPFRPC</sequence>
<dbReference type="AlphaFoldDB" id="A0A180GPG6"/>